<reference evidence="2" key="1">
    <citation type="submission" date="2025-08" db="UniProtKB">
        <authorList>
            <consortium name="Ensembl"/>
        </authorList>
    </citation>
    <scope>IDENTIFICATION</scope>
</reference>
<evidence type="ECO:0000313" key="3">
    <source>
        <dbReference type="Proteomes" id="UP000264820"/>
    </source>
</evidence>
<evidence type="ECO:0000313" key="2">
    <source>
        <dbReference type="Ensembl" id="ENSHCOP00000027863.1"/>
    </source>
</evidence>
<dbReference type="Proteomes" id="UP000264820">
    <property type="component" value="Unplaced"/>
</dbReference>
<keyword evidence="3" id="KW-1185">Reference proteome</keyword>
<dbReference type="PANTHER" id="PTHR34438">
    <property type="entry name" value="SI:DKEY-97L20.6"/>
    <property type="match status" value="1"/>
</dbReference>
<sequence>MSRSTSKAQADKGKAPARVSPPPSQEPEEEDIIPGCLTQSQWMDMLVQEEAEDVVGEIMADLMTNVMEGCYSVHIERQLSSFTAFWAKDYFIQTVEQKLMCQDRWEDAMELSATEDSEPIPITPDVWAEGCFPVIHGAPPSEPASLQVPFNSNTCEDLEPAHTEENQLNVLTPQTSISPEQSEGKISASRDVGDKICQGPSPYPKQNISTKKKQKASLLPKLEQSTDSPPVPCAAEKLKTKGENKVPSGSKYIPTSSQQPKWNQIIPKLDHSSLPQHWITPQYEIDKCTKSSIKKSSGQAKMSPVPNSQQSGVMETPWNPANQDQSERLSPIKDERMIARALRMDTIDLAKGVSVMGAPRTQMVPLPFKSQAQCPTLRPINSQCVKSSFPVDQLTTQRPPQVTHLLPSDKFNF</sequence>
<feature type="compositionally biased region" description="Polar residues" evidence="1">
    <location>
        <begin position="296"/>
        <end position="324"/>
    </location>
</feature>
<evidence type="ECO:0000256" key="1">
    <source>
        <dbReference type="SAM" id="MobiDB-lite"/>
    </source>
</evidence>
<dbReference type="Ensembl" id="ENSHCOT00000024448.1">
    <property type="protein sequence ID" value="ENSHCOP00000027863.1"/>
    <property type="gene ID" value="ENSHCOG00000020034.1"/>
</dbReference>
<protein>
    <submittedName>
        <fullName evidence="2">Uncharacterized protein</fullName>
    </submittedName>
</protein>
<proteinExistence type="predicted"/>
<feature type="region of interest" description="Disordered" evidence="1">
    <location>
        <begin position="296"/>
        <end position="325"/>
    </location>
</feature>
<dbReference type="AlphaFoldDB" id="A0A3Q2Z7W2"/>
<organism evidence="2 3">
    <name type="scientific">Hippocampus comes</name>
    <name type="common">Tiger tail seahorse</name>
    <dbReference type="NCBI Taxonomy" id="109280"/>
    <lineage>
        <taxon>Eukaryota</taxon>
        <taxon>Metazoa</taxon>
        <taxon>Chordata</taxon>
        <taxon>Craniata</taxon>
        <taxon>Vertebrata</taxon>
        <taxon>Euteleostomi</taxon>
        <taxon>Actinopterygii</taxon>
        <taxon>Neopterygii</taxon>
        <taxon>Teleostei</taxon>
        <taxon>Neoteleostei</taxon>
        <taxon>Acanthomorphata</taxon>
        <taxon>Syngnathiaria</taxon>
        <taxon>Syngnathiformes</taxon>
        <taxon>Syngnathoidei</taxon>
        <taxon>Syngnathidae</taxon>
        <taxon>Hippocampus</taxon>
    </lineage>
</organism>
<reference evidence="2" key="2">
    <citation type="submission" date="2025-09" db="UniProtKB">
        <authorList>
            <consortium name="Ensembl"/>
        </authorList>
    </citation>
    <scope>IDENTIFICATION</scope>
</reference>
<dbReference type="Pfam" id="PF15479">
    <property type="entry name" value="DUF4639"/>
    <property type="match status" value="1"/>
</dbReference>
<feature type="region of interest" description="Disordered" evidence="1">
    <location>
        <begin position="1"/>
        <end position="31"/>
    </location>
</feature>
<name>A0A3Q2Z7W2_HIPCM</name>
<dbReference type="InterPro" id="IPR028042">
    <property type="entry name" value="DUF4639"/>
</dbReference>
<feature type="compositionally biased region" description="Polar residues" evidence="1">
    <location>
        <begin position="166"/>
        <end position="181"/>
    </location>
</feature>
<accession>A0A3Q2Z7W2</accession>
<dbReference type="PANTHER" id="PTHR34438:SF1">
    <property type="entry name" value="CHROMOSOME 2 OPEN READING FRAME 81"/>
    <property type="match status" value="1"/>
</dbReference>
<feature type="region of interest" description="Disordered" evidence="1">
    <location>
        <begin position="165"/>
        <end position="259"/>
    </location>
</feature>
<dbReference type="STRING" id="109280.ENSHCOP00000027863"/>
<dbReference type="OMA" id="AQWTDML"/>
<dbReference type="GeneTree" id="ENSGT00940000167385"/>